<dbReference type="EMBL" id="QGKW02000276">
    <property type="protein sequence ID" value="KAF2608908.1"/>
    <property type="molecule type" value="Genomic_DNA"/>
</dbReference>
<dbReference type="Proteomes" id="UP000712281">
    <property type="component" value="Unassembled WGS sequence"/>
</dbReference>
<sequence length="85" mass="9992">MDIAAEDGGLEPKEKEHMDAIYRAIDCFFSFNVANYIPFLRGWNIDKEEAHVREAVDILNICNDPIIHERMHLWRKKCGKETEED</sequence>
<reference evidence="1" key="1">
    <citation type="submission" date="2019-12" db="EMBL/GenBank/DDBJ databases">
        <title>Genome sequencing and annotation of Brassica cretica.</title>
        <authorList>
            <person name="Studholme D.J."/>
            <person name="Sarris P.F."/>
        </authorList>
    </citation>
    <scope>NUCLEOTIDE SEQUENCE</scope>
    <source>
        <strain evidence="2">PFS-001/15</strain>
        <strain evidence="1">PFS-102/07</strain>
        <tissue evidence="1">Leaf</tissue>
    </source>
</reference>
<organism evidence="1">
    <name type="scientific">Brassica cretica</name>
    <name type="common">Mustard</name>
    <dbReference type="NCBI Taxonomy" id="69181"/>
    <lineage>
        <taxon>Eukaryota</taxon>
        <taxon>Viridiplantae</taxon>
        <taxon>Streptophyta</taxon>
        <taxon>Embryophyta</taxon>
        <taxon>Tracheophyta</taxon>
        <taxon>Spermatophyta</taxon>
        <taxon>Magnoliopsida</taxon>
        <taxon>eudicotyledons</taxon>
        <taxon>Gunneridae</taxon>
        <taxon>Pentapetalae</taxon>
        <taxon>rosids</taxon>
        <taxon>malvids</taxon>
        <taxon>Brassicales</taxon>
        <taxon>Brassicaceae</taxon>
        <taxon>Brassiceae</taxon>
        <taxon>Brassica</taxon>
    </lineage>
</organism>
<name>A0A8S9I2N3_BRACR</name>
<accession>A0A8S9I2N3</accession>
<comment type="caution">
    <text evidence="1">The sequence shown here is derived from an EMBL/GenBank/DDBJ whole genome shotgun (WGS) entry which is preliminary data.</text>
</comment>
<evidence type="ECO:0000313" key="2">
    <source>
        <dbReference type="EMBL" id="KAF2608908.1"/>
    </source>
</evidence>
<dbReference type="AlphaFoldDB" id="A0A8S9I2N3"/>
<gene>
    <name evidence="2" type="ORF">F2Q68_00044798</name>
    <name evidence="1" type="ORF">F2Q70_00018331</name>
</gene>
<dbReference type="EMBL" id="QGKY02001250">
    <property type="protein sequence ID" value="KAF2563879.1"/>
    <property type="molecule type" value="Genomic_DNA"/>
</dbReference>
<proteinExistence type="predicted"/>
<protein>
    <submittedName>
        <fullName evidence="1">Uncharacterized protein</fullName>
    </submittedName>
</protein>
<evidence type="ECO:0000313" key="1">
    <source>
        <dbReference type="EMBL" id="KAF2563879.1"/>
    </source>
</evidence>